<evidence type="ECO:0000259" key="10">
    <source>
        <dbReference type="PROSITE" id="PS51330"/>
    </source>
</evidence>
<sequence>MISLLVAMDQNQVIGYQNDLPWYLPNDLKFFKQKTTGNTIFMGRKTFEAIGKPLPNRTNVVITRKQTGFPEGIEVVHDIDAVLEWNRRHSDAEIFVIGGADIFRQLLPHADRMYITRIDETFKGDTYFPSFNEEDWQLTSRKRGEQNDKNPYTYYFLQYDRAR</sequence>
<reference evidence="11 12" key="1">
    <citation type="submission" date="2019-05" db="EMBL/GenBank/DDBJ databases">
        <title>Genomic analysis of Lentibacillus sp. NKC220-2.</title>
        <authorList>
            <person name="Oh Y.J."/>
        </authorList>
    </citation>
    <scope>NUCLEOTIDE SEQUENCE [LARGE SCALE GENOMIC DNA]</scope>
    <source>
        <strain evidence="11 12">NKC220-2</strain>
    </source>
</reference>
<dbReference type="PANTHER" id="PTHR48069:SF3">
    <property type="entry name" value="DIHYDROFOLATE REDUCTASE"/>
    <property type="match status" value="1"/>
</dbReference>
<dbReference type="GO" id="GO:0005829">
    <property type="term" value="C:cytosol"/>
    <property type="evidence" value="ECO:0007669"/>
    <property type="project" value="TreeGrafter"/>
</dbReference>
<comment type="pathway">
    <text evidence="1 8">Cofactor biosynthesis; tetrahydrofolate biosynthesis; 5,6,7,8-tetrahydrofolate from 7,8-dihydrofolate: step 1/1.</text>
</comment>
<feature type="domain" description="DHFR" evidence="10">
    <location>
        <begin position="1"/>
        <end position="161"/>
    </location>
</feature>
<comment type="catalytic activity">
    <reaction evidence="8">
        <text>(6S)-5,6,7,8-tetrahydrofolate + NADP(+) = 7,8-dihydrofolate + NADPH + H(+)</text>
        <dbReference type="Rhea" id="RHEA:15009"/>
        <dbReference type="ChEBI" id="CHEBI:15378"/>
        <dbReference type="ChEBI" id="CHEBI:57451"/>
        <dbReference type="ChEBI" id="CHEBI:57453"/>
        <dbReference type="ChEBI" id="CHEBI:57783"/>
        <dbReference type="ChEBI" id="CHEBI:58349"/>
        <dbReference type="EC" id="1.5.1.3"/>
    </reaction>
</comment>
<proteinExistence type="inferred from homology"/>
<accession>A0A5S3QSN3</accession>
<dbReference type="Pfam" id="PF00186">
    <property type="entry name" value="DHFR_1"/>
    <property type="match status" value="1"/>
</dbReference>
<dbReference type="PRINTS" id="PR00070">
    <property type="entry name" value="DHFR"/>
</dbReference>
<dbReference type="GO" id="GO:0004146">
    <property type="term" value="F:dihydrofolate reductase activity"/>
    <property type="evidence" value="ECO:0007669"/>
    <property type="project" value="UniProtKB-EC"/>
</dbReference>
<dbReference type="InterPro" id="IPR012259">
    <property type="entry name" value="DHFR"/>
</dbReference>
<dbReference type="EMBL" id="VCIA01000001">
    <property type="protein sequence ID" value="TMN23696.1"/>
    <property type="molecule type" value="Genomic_DNA"/>
</dbReference>
<keyword evidence="6 8" id="KW-0560">Oxidoreductase</keyword>
<evidence type="ECO:0000313" key="12">
    <source>
        <dbReference type="Proteomes" id="UP000306980"/>
    </source>
</evidence>
<evidence type="ECO:0000313" key="11">
    <source>
        <dbReference type="EMBL" id="TMN23696.1"/>
    </source>
</evidence>
<keyword evidence="5 8" id="KW-0521">NADP</keyword>
<dbReference type="Proteomes" id="UP000306980">
    <property type="component" value="Unassembled WGS sequence"/>
</dbReference>
<evidence type="ECO:0000256" key="9">
    <source>
        <dbReference type="RuleBase" id="RU004474"/>
    </source>
</evidence>
<dbReference type="PROSITE" id="PS51330">
    <property type="entry name" value="DHFR_2"/>
    <property type="match status" value="1"/>
</dbReference>
<dbReference type="InterPro" id="IPR017925">
    <property type="entry name" value="DHFR_CS"/>
</dbReference>
<evidence type="ECO:0000256" key="5">
    <source>
        <dbReference type="ARBA" id="ARBA00022857"/>
    </source>
</evidence>
<dbReference type="InterPro" id="IPR001796">
    <property type="entry name" value="DHFR_dom"/>
</dbReference>
<comment type="similarity">
    <text evidence="2 8 9">Belongs to the dihydrofolate reductase family.</text>
</comment>
<dbReference type="CDD" id="cd00209">
    <property type="entry name" value="DHFR"/>
    <property type="match status" value="1"/>
</dbReference>
<keyword evidence="4 8" id="KW-0554">One-carbon metabolism</keyword>
<gene>
    <name evidence="11" type="ORF">FFL34_17500</name>
</gene>
<dbReference type="GO" id="GO:0046655">
    <property type="term" value="P:folic acid metabolic process"/>
    <property type="evidence" value="ECO:0007669"/>
    <property type="project" value="TreeGrafter"/>
</dbReference>
<comment type="caution">
    <text evidence="11">The sequence shown here is derived from an EMBL/GenBank/DDBJ whole genome shotgun (WGS) entry which is preliminary data.</text>
</comment>
<dbReference type="GO" id="GO:0006730">
    <property type="term" value="P:one-carbon metabolic process"/>
    <property type="evidence" value="ECO:0007669"/>
    <property type="project" value="UniProtKB-KW"/>
</dbReference>
<dbReference type="AlphaFoldDB" id="A0A5S3QSN3"/>
<evidence type="ECO:0000256" key="3">
    <source>
        <dbReference type="ARBA" id="ARBA00012856"/>
    </source>
</evidence>
<dbReference type="InterPro" id="IPR024072">
    <property type="entry name" value="DHFR-like_dom_sf"/>
</dbReference>
<dbReference type="UniPathway" id="UPA00077">
    <property type="reaction ID" value="UER00158"/>
</dbReference>
<dbReference type="Gene3D" id="3.40.430.10">
    <property type="entry name" value="Dihydrofolate Reductase, subunit A"/>
    <property type="match status" value="1"/>
</dbReference>
<evidence type="ECO:0000256" key="1">
    <source>
        <dbReference type="ARBA" id="ARBA00004903"/>
    </source>
</evidence>
<dbReference type="PANTHER" id="PTHR48069">
    <property type="entry name" value="DIHYDROFOLATE REDUCTASE"/>
    <property type="match status" value="1"/>
</dbReference>
<dbReference type="GO" id="GO:0046452">
    <property type="term" value="P:dihydrofolate metabolic process"/>
    <property type="evidence" value="ECO:0007669"/>
    <property type="project" value="TreeGrafter"/>
</dbReference>
<dbReference type="EC" id="1.5.1.3" evidence="3 8"/>
<protein>
    <recommendedName>
        <fullName evidence="3 8">Dihydrofolate reductase</fullName>
        <ecNumber evidence="3 8">1.5.1.3</ecNumber>
    </recommendedName>
</protein>
<evidence type="ECO:0000256" key="2">
    <source>
        <dbReference type="ARBA" id="ARBA00009539"/>
    </source>
</evidence>
<dbReference type="RefSeq" id="WP_138604588.1">
    <property type="nucleotide sequence ID" value="NZ_VCIA01000001.1"/>
</dbReference>
<dbReference type="GO" id="GO:0070401">
    <property type="term" value="F:NADP+ binding"/>
    <property type="evidence" value="ECO:0007669"/>
    <property type="project" value="UniProtKB-ARBA"/>
</dbReference>
<comment type="function">
    <text evidence="7 8">Key enzyme in folate metabolism. Catalyzes an essential reaction for de novo glycine and purine synthesis, and for DNA precursor synthesis.</text>
</comment>
<organism evidence="11 12">
    <name type="scientific">Lentibacillus cibarius</name>
    <dbReference type="NCBI Taxonomy" id="2583219"/>
    <lineage>
        <taxon>Bacteria</taxon>
        <taxon>Bacillati</taxon>
        <taxon>Bacillota</taxon>
        <taxon>Bacilli</taxon>
        <taxon>Bacillales</taxon>
        <taxon>Bacillaceae</taxon>
        <taxon>Lentibacillus</taxon>
    </lineage>
</organism>
<dbReference type="PROSITE" id="PS00075">
    <property type="entry name" value="DHFR_1"/>
    <property type="match status" value="1"/>
</dbReference>
<dbReference type="PIRSF" id="PIRSF000194">
    <property type="entry name" value="DHFR"/>
    <property type="match status" value="1"/>
</dbReference>
<dbReference type="SUPFAM" id="SSF53597">
    <property type="entry name" value="Dihydrofolate reductase-like"/>
    <property type="match status" value="1"/>
</dbReference>
<evidence type="ECO:0000256" key="8">
    <source>
        <dbReference type="PIRNR" id="PIRNR000194"/>
    </source>
</evidence>
<dbReference type="OrthoDB" id="9804315at2"/>
<name>A0A5S3QSN3_9BACI</name>
<dbReference type="FunFam" id="3.40.430.10:FF:000001">
    <property type="entry name" value="Dihydrofolate reductase"/>
    <property type="match status" value="1"/>
</dbReference>
<dbReference type="GO" id="GO:0046654">
    <property type="term" value="P:tetrahydrofolate biosynthetic process"/>
    <property type="evidence" value="ECO:0007669"/>
    <property type="project" value="UniProtKB-UniPathway"/>
</dbReference>
<evidence type="ECO:0000256" key="6">
    <source>
        <dbReference type="ARBA" id="ARBA00023002"/>
    </source>
</evidence>
<evidence type="ECO:0000256" key="4">
    <source>
        <dbReference type="ARBA" id="ARBA00022563"/>
    </source>
</evidence>
<evidence type="ECO:0000256" key="7">
    <source>
        <dbReference type="ARBA" id="ARBA00025067"/>
    </source>
</evidence>